<evidence type="ECO:0000313" key="2">
    <source>
        <dbReference type="Proteomes" id="UP000219369"/>
    </source>
</evidence>
<accession>A0A2H3TU62</accession>
<reference evidence="2" key="1">
    <citation type="submission" date="2016-09" db="EMBL/GenBank/DDBJ databases">
        <authorList>
            <person name="Guldener U."/>
        </authorList>
    </citation>
    <scope>NUCLEOTIDE SEQUENCE [LARGE SCALE GENOMIC DNA]</scope>
    <source>
        <strain evidence="2">V64-1</strain>
    </source>
</reference>
<dbReference type="AlphaFoldDB" id="A0A2H3TU62"/>
<organism evidence="1 2">
    <name type="scientific">Fusarium oxysporum</name>
    <name type="common">Fusarium vascular wilt</name>
    <dbReference type="NCBI Taxonomy" id="5507"/>
    <lineage>
        <taxon>Eukaryota</taxon>
        <taxon>Fungi</taxon>
        <taxon>Dikarya</taxon>
        <taxon>Ascomycota</taxon>
        <taxon>Pezizomycotina</taxon>
        <taxon>Sordariomycetes</taxon>
        <taxon>Hypocreomycetidae</taxon>
        <taxon>Hypocreales</taxon>
        <taxon>Nectriaceae</taxon>
        <taxon>Fusarium</taxon>
        <taxon>Fusarium oxysporum species complex</taxon>
    </lineage>
</organism>
<protein>
    <submittedName>
        <fullName evidence="1">Uncharacterized protein</fullName>
    </submittedName>
</protein>
<sequence>MAEPNTFNTVTSTPFNNIRAIPLDLTKQLLQETGYVPDGETGYGKFLLEYQTQSLFPRCIREHSGPSASPDKDHTPASRAIAHLKENVIKTGYYVSTALNYQRFQSLRNSHIIPSGVKMLVYIPSPLSIASAFHESGYLSDIASIYKKGLLQDMEDLSAYTTEQTGHDHIAIQIDIGGELPLASSPSRHSQVFKKLDMMKTILEMICEINPSIEVGLHFALDQLDTSITTSLLETSIATVLHVLHNAPNRIKWLKFPLTGTGSVNVWKELSRNYEIISALKKQNVQLRFTQAHPEQAQLAVDRLERCGFELLRGKLQIEKKIVDLTGEHVQFCLQSMQQYESEKTHALNNHGLS</sequence>
<dbReference type="OrthoDB" id="5422863at2759"/>
<evidence type="ECO:0000313" key="1">
    <source>
        <dbReference type="EMBL" id="SCO91205.1"/>
    </source>
</evidence>
<name>A0A2H3TU62_FUSOX</name>
<dbReference type="EMBL" id="FMJY01000009">
    <property type="protein sequence ID" value="SCO91205.1"/>
    <property type="molecule type" value="Genomic_DNA"/>
</dbReference>
<gene>
    <name evidence="1" type="ORF">FRV6_15333</name>
</gene>
<proteinExistence type="predicted"/>
<dbReference type="Proteomes" id="UP000219369">
    <property type="component" value="Unassembled WGS sequence"/>
</dbReference>